<keyword evidence="2" id="KW-0812">Transmembrane</keyword>
<evidence type="ECO:0000313" key="3">
    <source>
        <dbReference type="EMBL" id="KAE8268156.1"/>
    </source>
</evidence>
<evidence type="ECO:0000256" key="2">
    <source>
        <dbReference type="SAM" id="Phobius"/>
    </source>
</evidence>
<name>A0A8X7N6K2_9BASI</name>
<evidence type="ECO:0000313" key="4">
    <source>
        <dbReference type="Proteomes" id="UP000078113"/>
    </source>
</evidence>
<dbReference type="AlphaFoldDB" id="A0A8X7N6K2"/>
<accession>A0A8X7N6K2</accession>
<feature type="region of interest" description="Disordered" evidence="1">
    <location>
        <begin position="43"/>
        <end position="78"/>
    </location>
</feature>
<reference evidence="3" key="1">
    <citation type="submission" date="2016-04" db="EMBL/GenBank/DDBJ databases">
        <authorList>
            <person name="Nguyen H.D."/>
            <person name="Samba Siva P."/>
            <person name="Cullis J."/>
            <person name="Levesque C.A."/>
            <person name="Hambleton S."/>
        </authorList>
    </citation>
    <scope>NUCLEOTIDE SEQUENCE</scope>
    <source>
        <strain evidence="3">DAOMC 236422</strain>
    </source>
</reference>
<feature type="region of interest" description="Disordered" evidence="1">
    <location>
        <begin position="93"/>
        <end position="138"/>
    </location>
</feature>
<dbReference type="Proteomes" id="UP000078113">
    <property type="component" value="Unassembled WGS sequence"/>
</dbReference>
<keyword evidence="4" id="KW-1185">Reference proteome</keyword>
<gene>
    <name evidence="3" type="ORF">A4X09_0g4187</name>
</gene>
<keyword evidence="2" id="KW-0472">Membrane</keyword>
<dbReference type="EMBL" id="LWDG02000170">
    <property type="protein sequence ID" value="KAE8268156.1"/>
    <property type="molecule type" value="Genomic_DNA"/>
</dbReference>
<feature type="region of interest" description="Disordered" evidence="1">
    <location>
        <begin position="1"/>
        <end position="21"/>
    </location>
</feature>
<organism evidence="3 4">
    <name type="scientific">Tilletia walkeri</name>
    <dbReference type="NCBI Taxonomy" id="117179"/>
    <lineage>
        <taxon>Eukaryota</taxon>
        <taxon>Fungi</taxon>
        <taxon>Dikarya</taxon>
        <taxon>Basidiomycota</taxon>
        <taxon>Ustilaginomycotina</taxon>
        <taxon>Exobasidiomycetes</taxon>
        <taxon>Tilletiales</taxon>
        <taxon>Tilletiaceae</taxon>
        <taxon>Tilletia</taxon>
    </lineage>
</organism>
<protein>
    <submittedName>
        <fullName evidence="3">Uncharacterized protein</fullName>
    </submittedName>
</protein>
<feature type="transmembrane region" description="Helical" evidence="2">
    <location>
        <begin position="433"/>
        <end position="454"/>
    </location>
</feature>
<evidence type="ECO:0000256" key="1">
    <source>
        <dbReference type="SAM" id="MobiDB-lite"/>
    </source>
</evidence>
<keyword evidence="2" id="KW-1133">Transmembrane helix</keyword>
<reference evidence="3" key="2">
    <citation type="journal article" date="2019" name="IMA Fungus">
        <title>Genome sequencing and comparison of five Tilletia species to identify candidate genes for the detection of regulated species infecting wheat.</title>
        <authorList>
            <person name="Nguyen H.D.T."/>
            <person name="Sultana T."/>
            <person name="Kesanakurti P."/>
            <person name="Hambleton S."/>
        </authorList>
    </citation>
    <scope>NUCLEOTIDE SEQUENCE</scope>
    <source>
        <strain evidence="3">DAOMC 236422</strain>
    </source>
</reference>
<feature type="transmembrane region" description="Helical" evidence="2">
    <location>
        <begin position="460"/>
        <end position="482"/>
    </location>
</feature>
<proteinExistence type="predicted"/>
<feature type="compositionally biased region" description="Basic and acidic residues" evidence="1">
    <location>
        <begin position="110"/>
        <end position="125"/>
    </location>
</feature>
<comment type="caution">
    <text evidence="3">The sequence shown here is derived from an EMBL/GenBank/DDBJ whole genome shotgun (WGS) entry which is preliminary data.</text>
</comment>
<sequence length="553" mass="58001">MTDPAEKTTAPVVDLPETDLAEQQNVKTTSAFLSPVSRIRTSAIVQPAEEGHSDSSNSQEEKEETGLPAGGAGASTLSSLLRAGGARLAVDFPEHQESDVEQVQTLGAESEIRTEVHTDAKKKKEEEEEIQPPVVGSAPGPLSLAKKIASMLRPGPPFFSEMDNSDLVGYIGDAKVMNGEGEGGAAATVSEAGMTATPPVMSHQSVWAALDSLPVGAGWTQIPTNLAVSGDEDAISANRPVPGGPEGDDGLWTSLMLTCDLPSFLTSSSGGGDAGIAASGSEVLDMSGMKVELGQSVVIPTSVLEKNQFFMGNTGALGREIMIGRGKKAANGPSYTWDDFSTLQSSSPLDPFGLPLLSLWSWPSWIPYLGKNQPNKNSPPTPEADKGKKRIWIASRTKVSFYATWWGYRLYLPPPVMKTLTSELGTAEKIAKVLSTVLSFLITHIPVALIPLPLIPLVTVLQAIAPLTGYLATFIAWSWGFIQSMDKGDGVVLSATWIVPVAIIPKAWDAPIVPDEPQVTAPGLVPPAVVIPAPSTPAVPAPAPLPVGGTPTA</sequence>